<dbReference type="AlphaFoldDB" id="A0AAP2CEY8"/>
<feature type="transmembrane region" description="Helical" evidence="1">
    <location>
        <begin position="106"/>
        <end position="126"/>
    </location>
</feature>
<sequence length="221" mass="24580">MPLSEVKFTSHPVLKNLGLWKIITVLLYGVGIIGMSIPDLRPIFQFLTPFHLAISTFSLLLFHAGWNKNFIVFAIGTFLIGFLAEVLGVQTGILFGEYIYGPVLGIQLWGVPLMIGVNWFLLTYLTGNLAERYIANDFLAALGAAFMMVGLDILIEPVAVALDFWQWEGGVIPISNYLGWLGVAFLLQLFYKKAQFPKQNPLAMTLLLAMTFFFGVLAIIL</sequence>
<comment type="caution">
    <text evidence="2">The sequence shown here is derived from an EMBL/GenBank/DDBJ whole genome shotgun (WGS) entry which is preliminary data.</text>
</comment>
<keyword evidence="1" id="KW-0812">Transmembrane</keyword>
<feature type="transmembrane region" description="Helical" evidence="1">
    <location>
        <begin position="138"/>
        <end position="162"/>
    </location>
</feature>
<protein>
    <submittedName>
        <fullName evidence="2">Carotenoid biosynthesis protein</fullName>
    </submittedName>
</protein>
<evidence type="ECO:0000313" key="3">
    <source>
        <dbReference type="Proteomes" id="UP001319104"/>
    </source>
</evidence>
<dbReference type="PANTHER" id="PTHR39419">
    <property type="entry name" value="SLL0814 PROTEIN"/>
    <property type="match status" value="1"/>
</dbReference>
<dbReference type="RefSeq" id="WP_213944218.1">
    <property type="nucleotide sequence ID" value="NZ_JAHCMY010000002.1"/>
</dbReference>
<name>A0AAP2CEY8_9BACT</name>
<keyword evidence="1" id="KW-0472">Membrane</keyword>
<dbReference type="Proteomes" id="UP001319104">
    <property type="component" value="Unassembled WGS sequence"/>
</dbReference>
<feature type="transmembrane region" description="Helical" evidence="1">
    <location>
        <begin position="203"/>
        <end position="220"/>
    </location>
</feature>
<proteinExistence type="predicted"/>
<dbReference type="InterPro" id="IPR007354">
    <property type="entry name" value="CruF-like"/>
</dbReference>
<reference evidence="2 3" key="1">
    <citation type="submission" date="2021-05" db="EMBL/GenBank/DDBJ databases">
        <authorList>
            <person name="Zhang Z.D."/>
            <person name="Osman G."/>
        </authorList>
    </citation>
    <scope>NUCLEOTIDE SEQUENCE [LARGE SCALE GENOMIC DNA]</scope>
    <source>
        <strain evidence="2 3">KCTC 32217</strain>
    </source>
</reference>
<feature type="transmembrane region" description="Helical" evidence="1">
    <location>
        <begin position="70"/>
        <end position="94"/>
    </location>
</feature>
<accession>A0AAP2CEY8</accession>
<feature type="transmembrane region" description="Helical" evidence="1">
    <location>
        <begin position="174"/>
        <end position="191"/>
    </location>
</feature>
<keyword evidence="1" id="KW-1133">Transmembrane helix</keyword>
<evidence type="ECO:0000313" key="2">
    <source>
        <dbReference type="EMBL" id="MBS9523321.1"/>
    </source>
</evidence>
<keyword evidence="3" id="KW-1185">Reference proteome</keyword>
<evidence type="ECO:0000256" key="1">
    <source>
        <dbReference type="SAM" id="Phobius"/>
    </source>
</evidence>
<feature type="transmembrane region" description="Helical" evidence="1">
    <location>
        <begin position="17"/>
        <end position="37"/>
    </location>
</feature>
<dbReference type="EMBL" id="JAHCMY010000002">
    <property type="protein sequence ID" value="MBS9523321.1"/>
    <property type="molecule type" value="Genomic_DNA"/>
</dbReference>
<feature type="transmembrane region" description="Helical" evidence="1">
    <location>
        <begin position="43"/>
        <end position="63"/>
    </location>
</feature>
<dbReference type="PANTHER" id="PTHR39419:SF1">
    <property type="entry name" value="SLL0814 PROTEIN"/>
    <property type="match status" value="1"/>
</dbReference>
<dbReference type="Pfam" id="PF04240">
    <property type="entry name" value="Caroten_synth"/>
    <property type="match status" value="1"/>
</dbReference>
<organism evidence="2 3">
    <name type="scientific">Litoribacter ruber</name>
    <dbReference type="NCBI Taxonomy" id="702568"/>
    <lineage>
        <taxon>Bacteria</taxon>
        <taxon>Pseudomonadati</taxon>
        <taxon>Bacteroidota</taxon>
        <taxon>Cytophagia</taxon>
        <taxon>Cytophagales</taxon>
        <taxon>Cyclobacteriaceae</taxon>
        <taxon>Litoribacter</taxon>
    </lineage>
</organism>
<gene>
    <name evidence="2" type="ORF">KI659_04745</name>
</gene>